<feature type="domain" description="Ras-GAP" evidence="3">
    <location>
        <begin position="192"/>
        <end position="364"/>
    </location>
</feature>
<dbReference type="Pfam" id="PF00616">
    <property type="entry name" value="RasGAP"/>
    <property type="match status" value="2"/>
</dbReference>
<reference evidence="4" key="1">
    <citation type="journal article" date="2020" name="Fungal Divers.">
        <title>Resolving the Mortierellaceae phylogeny through synthesis of multi-gene phylogenetics and phylogenomics.</title>
        <authorList>
            <person name="Vandepol N."/>
            <person name="Liber J."/>
            <person name="Desiro A."/>
            <person name="Na H."/>
            <person name="Kennedy M."/>
            <person name="Barry K."/>
            <person name="Grigoriev I.V."/>
            <person name="Miller A.N."/>
            <person name="O'Donnell K."/>
            <person name="Stajich J.E."/>
            <person name="Bonito G."/>
        </authorList>
    </citation>
    <scope>NUCLEOTIDE SEQUENCE</scope>
    <source>
        <strain evidence="4">KOD948</strain>
    </source>
</reference>
<dbReference type="EMBL" id="JAAAJA010000168">
    <property type="protein sequence ID" value="KAG0259986.1"/>
    <property type="molecule type" value="Genomic_DNA"/>
</dbReference>
<dbReference type="PROSITE" id="PS50018">
    <property type="entry name" value="RAS_GTPASE_ACTIV_2"/>
    <property type="match status" value="1"/>
</dbReference>
<name>A0A9P6U4A2_9FUNG</name>
<dbReference type="OrthoDB" id="775356at2759"/>
<keyword evidence="5" id="KW-1185">Reference proteome</keyword>
<dbReference type="InterPro" id="IPR023152">
    <property type="entry name" value="RasGAP_CS"/>
</dbReference>
<dbReference type="SUPFAM" id="SSF48350">
    <property type="entry name" value="GTPase activation domain, GAP"/>
    <property type="match status" value="1"/>
</dbReference>
<dbReference type="SMART" id="SM00323">
    <property type="entry name" value="RasGAP"/>
    <property type="match status" value="1"/>
</dbReference>
<proteinExistence type="predicted"/>
<organism evidence="4 5">
    <name type="scientific">Mortierella polycephala</name>
    <dbReference type="NCBI Taxonomy" id="41804"/>
    <lineage>
        <taxon>Eukaryota</taxon>
        <taxon>Fungi</taxon>
        <taxon>Fungi incertae sedis</taxon>
        <taxon>Mucoromycota</taxon>
        <taxon>Mortierellomycotina</taxon>
        <taxon>Mortierellomycetes</taxon>
        <taxon>Mortierellales</taxon>
        <taxon>Mortierellaceae</taxon>
        <taxon>Mortierella</taxon>
    </lineage>
</organism>
<dbReference type="Gene3D" id="1.10.506.10">
    <property type="entry name" value="GTPase Activation - p120gap, domain 1"/>
    <property type="match status" value="2"/>
</dbReference>
<keyword evidence="1" id="KW-0343">GTPase activation</keyword>
<evidence type="ECO:0000313" key="5">
    <source>
        <dbReference type="Proteomes" id="UP000726737"/>
    </source>
</evidence>
<protein>
    <recommendedName>
        <fullName evidence="3">Ras-GAP domain-containing protein</fullName>
    </recommendedName>
</protein>
<dbReference type="InterPro" id="IPR008936">
    <property type="entry name" value="Rho_GTPase_activation_prot"/>
</dbReference>
<sequence length="637" mass="72301">MDQKTFNAWLYALKSYAKPETFGVSRWLEYRLYRTFWIMVNDGRRLPKDLEAYCEIMLDDQRRARTSTKAKMSKGSDTDTSFWRDSFEFTDLAAFSKGITINVIQARGSKLIPFGRTYIPLRNSQERDEGWYPIMHINNRTQTTEHLGDLRLKLQYEEQIILPIENYIDLLEIIVNFQENNVLSKLASRVSDLESFARNVLRILEGKSLAVAWINSLVDKEIAETSLSGVNTLFRANTLLTKALEAYMRLVGTEYLDDTFGDILRDICKNKVACEVDPCKLDKNDDIKRLTEKFSDRGPTGEVGPESESVSLVRYTGVSGFVFLRLICPAILGPRLFYIVREHPEARAHRTLTLIAKSLQGLANLVNFGAKELWMVPMNDFIIENTQSFKDFIDLICMAEGTSGIRSCSNSVHSLTMQPPHSPGSTHSAKLRAQTKNGCAAIPPPSPSFQTRSNARHISKEIKETVLSPVSDIDSATMERSEDMPLLPHLIDLGKELAHFTKTVARLIRPPPQGYEGEYEGQDYDRHDETDEDDLLDGEDSILRNLGRACWEIVATIDERVQLSLDLEHEERQRANDTPADGKYVKGKVSREGPRDGEESYVVYEHDDGNENDVESFDGCGRGYDSDDESLERRFAS</sequence>
<dbReference type="AlphaFoldDB" id="A0A9P6U4A2"/>
<comment type="caution">
    <text evidence="4">The sequence shown here is derived from an EMBL/GenBank/DDBJ whole genome shotgun (WGS) entry which is preliminary data.</text>
</comment>
<dbReference type="PROSITE" id="PS00509">
    <property type="entry name" value="RAS_GTPASE_ACTIV_1"/>
    <property type="match status" value="1"/>
</dbReference>
<dbReference type="PANTHER" id="PTHR10194">
    <property type="entry name" value="RAS GTPASE-ACTIVATING PROTEINS"/>
    <property type="match status" value="1"/>
</dbReference>
<feature type="compositionally biased region" description="Basic and acidic residues" evidence="2">
    <location>
        <begin position="589"/>
        <end position="609"/>
    </location>
</feature>
<dbReference type="InterPro" id="IPR001936">
    <property type="entry name" value="RasGAP_dom"/>
</dbReference>
<evidence type="ECO:0000256" key="1">
    <source>
        <dbReference type="ARBA" id="ARBA00022468"/>
    </source>
</evidence>
<evidence type="ECO:0000259" key="3">
    <source>
        <dbReference type="PROSITE" id="PS50018"/>
    </source>
</evidence>
<dbReference type="Proteomes" id="UP000726737">
    <property type="component" value="Unassembled WGS sequence"/>
</dbReference>
<feature type="region of interest" description="Disordered" evidence="2">
    <location>
        <begin position="570"/>
        <end position="637"/>
    </location>
</feature>
<dbReference type="InterPro" id="IPR039360">
    <property type="entry name" value="Ras_GTPase"/>
</dbReference>
<gene>
    <name evidence="4" type="ORF">BG011_002206</name>
</gene>
<accession>A0A9P6U4A2</accession>
<evidence type="ECO:0000313" key="4">
    <source>
        <dbReference type="EMBL" id="KAG0259986.1"/>
    </source>
</evidence>
<dbReference type="GO" id="GO:0005096">
    <property type="term" value="F:GTPase activator activity"/>
    <property type="evidence" value="ECO:0007669"/>
    <property type="project" value="UniProtKB-KW"/>
</dbReference>
<dbReference type="PANTHER" id="PTHR10194:SF60">
    <property type="entry name" value="RAS GTPASE-ACTIVATING PROTEIN RASKOL"/>
    <property type="match status" value="1"/>
</dbReference>
<evidence type="ECO:0000256" key="2">
    <source>
        <dbReference type="SAM" id="MobiDB-lite"/>
    </source>
</evidence>
<feature type="region of interest" description="Disordered" evidence="2">
    <location>
        <begin position="509"/>
        <end position="532"/>
    </location>
</feature>